<dbReference type="InterPro" id="IPR016024">
    <property type="entry name" value="ARM-type_fold"/>
</dbReference>
<reference evidence="2 3" key="1">
    <citation type="submission" date="2014-02" db="EMBL/GenBank/DDBJ databases">
        <title>Transposable element dynamics among asymbiotic and ectomycorrhizal Amanita fungi.</title>
        <authorList>
            <consortium name="DOE Joint Genome Institute"/>
            <person name="Hess J."/>
            <person name="Skrede I."/>
            <person name="Wolfe B."/>
            <person name="LaButti K."/>
            <person name="Ohm R.A."/>
            <person name="Grigoriev I.V."/>
            <person name="Pringle A."/>
        </authorList>
    </citation>
    <scope>NUCLEOTIDE SEQUENCE [LARGE SCALE GENOMIC DNA]</scope>
    <source>
        <strain evidence="2 3">SKay4041</strain>
    </source>
</reference>
<dbReference type="SUPFAM" id="SSF48371">
    <property type="entry name" value="ARM repeat"/>
    <property type="match status" value="1"/>
</dbReference>
<feature type="region of interest" description="Disordered" evidence="1">
    <location>
        <begin position="230"/>
        <end position="264"/>
    </location>
</feature>
<proteinExistence type="predicted"/>
<keyword evidence="3" id="KW-1185">Reference proteome</keyword>
<sequence length="272" mass="30729">MGIETGEGEFLWNIKRSKLDLQHSQRISTQRYGGVQLCWTVPGSLVKMVGLVDARVMEDIFQICPIHQEGELAHVDYKTVRISEDEFATELSSIHAGIQQRAIANMKNVLGKLDIEKGELLDALVLVTYHHDEAVLAQVKQGINTIFTKLVDALKPFIPVKVFVIIDVCKKVVLGGQIEAILAKITPLLWDQEERVVMVTLDFFHKFMSLDPGSMAGHVVAFHNEYDYDGYDDEDMDDDDSDDDDEEEDESESTDDDDVNVNIKTKVKVETW</sequence>
<dbReference type="EMBL" id="KZ302468">
    <property type="protein sequence ID" value="PFH45247.1"/>
    <property type="molecule type" value="Genomic_DNA"/>
</dbReference>
<dbReference type="Proteomes" id="UP000242287">
    <property type="component" value="Unassembled WGS sequence"/>
</dbReference>
<accession>A0A2A9NAH8</accession>
<evidence type="ECO:0000313" key="3">
    <source>
        <dbReference type="Proteomes" id="UP000242287"/>
    </source>
</evidence>
<dbReference type="AlphaFoldDB" id="A0A2A9NAH8"/>
<evidence type="ECO:0000313" key="2">
    <source>
        <dbReference type="EMBL" id="PFH45247.1"/>
    </source>
</evidence>
<evidence type="ECO:0000256" key="1">
    <source>
        <dbReference type="SAM" id="MobiDB-lite"/>
    </source>
</evidence>
<feature type="compositionally biased region" description="Acidic residues" evidence="1">
    <location>
        <begin position="230"/>
        <end position="259"/>
    </location>
</feature>
<name>A0A2A9NAH8_9AGAR</name>
<protein>
    <submittedName>
        <fullName evidence="2">Uncharacterized protein</fullName>
    </submittedName>
</protein>
<gene>
    <name evidence="2" type="ORF">AMATHDRAFT_9652</name>
</gene>
<organism evidence="2 3">
    <name type="scientific">Amanita thiersii Skay4041</name>
    <dbReference type="NCBI Taxonomy" id="703135"/>
    <lineage>
        <taxon>Eukaryota</taxon>
        <taxon>Fungi</taxon>
        <taxon>Dikarya</taxon>
        <taxon>Basidiomycota</taxon>
        <taxon>Agaricomycotina</taxon>
        <taxon>Agaricomycetes</taxon>
        <taxon>Agaricomycetidae</taxon>
        <taxon>Agaricales</taxon>
        <taxon>Pluteineae</taxon>
        <taxon>Amanitaceae</taxon>
        <taxon>Amanita</taxon>
    </lineage>
</organism>